<sequence length="206" mass="22445">MSRSDPDDILSTYRRQAATWDRGRPTGVFEQPWLNRLAALLPSGGHVLDLGCGSGVPIARWLMQRGFAVTGVDGAPEMLELARAHLPEAEWIEADMRTLALDRRFDGIVAWDSFFHLTPDAQRAMFPIFAAHLAPGGALMFTSGPAAGEAWGRVGGEPVYHASLDPEEYVALMAAEGLTLRGYLAEDPDCDRHTVWLARRADGSTG</sequence>
<dbReference type="GO" id="GO:0008168">
    <property type="term" value="F:methyltransferase activity"/>
    <property type="evidence" value="ECO:0007669"/>
    <property type="project" value="UniProtKB-KW"/>
</dbReference>
<proteinExistence type="predicted"/>
<dbReference type="Pfam" id="PF13649">
    <property type="entry name" value="Methyltransf_25"/>
    <property type="match status" value="1"/>
</dbReference>
<dbReference type="RefSeq" id="WP_196104264.1">
    <property type="nucleotide sequence ID" value="NZ_CP064942.1"/>
</dbReference>
<evidence type="ECO:0000313" key="5">
    <source>
        <dbReference type="EMBL" id="QPH55065.1"/>
    </source>
</evidence>
<dbReference type="PANTHER" id="PTHR43464">
    <property type="entry name" value="METHYLTRANSFERASE"/>
    <property type="match status" value="1"/>
</dbReference>
<evidence type="ECO:0000256" key="1">
    <source>
        <dbReference type="ARBA" id="ARBA00022603"/>
    </source>
</evidence>
<feature type="domain" description="Methyltransferase" evidence="4">
    <location>
        <begin position="47"/>
        <end position="137"/>
    </location>
</feature>
<dbReference type="InterPro" id="IPR029063">
    <property type="entry name" value="SAM-dependent_MTases_sf"/>
</dbReference>
<dbReference type="SUPFAM" id="SSF53335">
    <property type="entry name" value="S-adenosyl-L-methionine-dependent methyltransferases"/>
    <property type="match status" value="1"/>
</dbReference>
<keyword evidence="3" id="KW-0949">S-adenosyl-L-methionine</keyword>
<dbReference type="PANTHER" id="PTHR43464:SF19">
    <property type="entry name" value="UBIQUINONE BIOSYNTHESIS O-METHYLTRANSFERASE, MITOCHONDRIAL"/>
    <property type="match status" value="1"/>
</dbReference>
<dbReference type="CDD" id="cd02440">
    <property type="entry name" value="AdoMet_MTases"/>
    <property type="match status" value="1"/>
</dbReference>
<dbReference type="Proteomes" id="UP000594800">
    <property type="component" value="Chromosome"/>
</dbReference>
<organism evidence="5 6">
    <name type="scientific">Pontivivens ytuae</name>
    <dbReference type="NCBI Taxonomy" id="2789856"/>
    <lineage>
        <taxon>Bacteria</taxon>
        <taxon>Pseudomonadati</taxon>
        <taxon>Pseudomonadota</taxon>
        <taxon>Alphaproteobacteria</taxon>
        <taxon>Rhodobacterales</taxon>
        <taxon>Paracoccaceae</taxon>
        <taxon>Pontivivens</taxon>
    </lineage>
</organism>
<accession>A0A7S9LUN0</accession>
<dbReference type="EMBL" id="CP064942">
    <property type="protein sequence ID" value="QPH55065.1"/>
    <property type="molecule type" value="Genomic_DNA"/>
</dbReference>
<dbReference type="GO" id="GO:0032259">
    <property type="term" value="P:methylation"/>
    <property type="evidence" value="ECO:0007669"/>
    <property type="project" value="UniProtKB-KW"/>
</dbReference>
<keyword evidence="2 5" id="KW-0808">Transferase</keyword>
<reference evidence="5 6" key="1">
    <citation type="submission" date="2020-11" db="EMBL/GenBank/DDBJ databases">
        <title>Description of Pontivivens ytuae sp. nov. isolated from deep sea sediment of Mariana Trench.</title>
        <authorList>
            <person name="Wang Z."/>
            <person name="Sun Q.-L."/>
            <person name="Xu X.-D."/>
            <person name="Tang Y.-Z."/>
            <person name="Zhang J."/>
        </authorList>
    </citation>
    <scope>NUCLEOTIDE SEQUENCE [LARGE SCALE GENOMIC DNA]</scope>
    <source>
        <strain evidence="5 6">MT2928</strain>
    </source>
</reference>
<dbReference type="AlphaFoldDB" id="A0A7S9LUN0"/>
<dbReference type="InterPro" id="IPR041698">
    <property type="entry name" value="Methyltransf_25"/>
</dbReference>
<evidence type="ECO:0000256" key="3">
    <source>
        <dbReference type="ARBA" id="ARBA00022691"/>
    </source>
</evidence>
<keyword evidence="1 5" id="KW-0489">Methyltransferase</keyword>
<protein>
    <submittedName>
        <fullName evidence="5">Class I SAM-dependent methyltransferase</fullName>
    </submittedName>
</protein>
<evidence type="ECO:0000256" key="2">
    <source>
        <dbReference type="ARBA" id="ARBA00022679"/>
    </source>
</evidence>
<evidence type="ECO:0000259" key="4">
    <source>
        <dbReference type="Pfam" id="PF13649"/>
    </source>
</evidence>
<dbReference type="KEGG" id="poz:I0K15_04780"/>
<dbReference type="Gene3D" id="3.40.50.150">
    <property type="entry name" value="Vaccinia Virus protein VP39"/>
    <property type="match status" value="1"/>
</dbReference>
<evidence type="ECO:0000313" key="6">
    <source>
        <dbReference type="Proteomes" id="UP000594800"/>
    </source>
</evidence>
<gene>
    <name evidence="5" type="ORF">I0K15_04780</name>
</gene>
<name>A0A7S9LUN0_9RHOB</name>
<keyword evidence="6" id="KW-1185">Reference proteome</keyword>